<dbReference type="KEGG" id="vg:23679994"/>
<accession>A0A0A1IUL6</accession>
<protein>
    <recommendedName>
        <fullName evidence="1">Amino acid:DNA transferase domain-containing protein</fullName>
    </recommendedName>
</protein>
<dbReference type="EMBL" id="LN610577">
    <property type="protein sequence ID" value="CEF89648.1"/>
    <property type="molecule type" value="Genomic_DNA"/>
</dbReference>
<dbReference type="GeneID" id="23679994"/>
<dbReference type="Proteomes" id="UP000030226">
    <property type="component" value="Segment"/>
</dbReference>
<evidence type="ECO:0000259" key="1">
    <source>
        <dbReference type="Pfam" id="PF18724"/>
    </source>
</evidence>
<organism evidence="2 3">
    <name type="scientific">Pseudomonas phage vB_PaeS_PAO1_Ab18</name>
    <dbReference type="NCBI Taxonomy" id="1548905"/>
    <lineage>
        <taxon>Viruses</taxon>
        <taxon>Duplodnaviria</taxon>
        <taxon>Heunggongvirae</taxon>
        <taxon>Uroviricota</taxon>
        <taxon>Caudoviricetes</taxon>
        <taxon>Mesyanzhinovviridae</taxon>
        <taxon>Bradleyvirinae</taxon>
        <taxon>Abidjanvirus</taxon>
        <taxon>Abidjanvirus Ab18</taxon>
        <taxon>Pseudomonas virus Ab18</taxon>
    </lineage>
</organism>
<evidence type="ECO:0000313" key="3">
    <source>
        <dbReference type="Proteomes" id="UP000030226"/>
    </source>
</evidence>
<proteinExistence type="predicted"/>
<dbReference type="RefSeq" id="YP_009125112.1">
    <property type="nucleotide sequence ID" value="NC_026594.1"/>
</dbReference>
<name>A0A0A1IUL6_9CAUD</name>
<evidence type="ECO:0000313" key="2">
    <source>
        <dbReference type="EMBL" id="CEF89648.1"/>
    </source>
</evidence>
<keyword evidence="3" id="KW-1185">Reference proteome</keyword>
<sequence length="293" mass="33394">MSRNYEKLSIEEFGSHLLGTNDLDPIYVALRKMQLPEAQLNRWLLAYWCLYNGGEASYLSEFEGREFFEMLNHAAENVREAPIGGRWPRGAERRHWRGAQATSSVEYLINRYDECPEDMAAYCAGQGGTFLEVTKRVQEHRLFGPWIGFKVADMVDRVLGKPVSFDNAAVFMFKDPYKAACIQYEVNPNIPDHVLADGSVAPRDRELVTAETVNHVAAHLIEHFKGFQAPPLGDRPVNIQEVETILCKWKSHQNGHYPLFKDIIEIREGAEPWAKVSKTAEAFLEAMPEVKHD</sequence>
<dbReference type="InterPro" id="IPR040741">
    <property type="entry name" value="ADDT"/>
</dbReference>
<dbReference type="OrthoDB" id="4516at10239"/>
<dbReference type="Pfam" id="PF18724">
    <property type="entry name" value="ADDT"/>
    <property type="match status" value="1"/>
</dbReference>
<gene>
    <name evidence="2" type="primary">ORF09</name>
</gene>
<reference evidence="2 3" key="1">
    <citation type="journal article" date="2015" name="PLoS ONE">
        <title>Investigation of a Large Collection of Pseudomonas aeruginosa Bacteriophages Collected from a Single Environmental Source in Abidjan, Cote d'Ivoire.</title>
        <authorList>
            <person name="Essoh C."/>
            <person name="Latino L."/>
            <person name="Midoux C."/>
            <person name="Blouin Y."/>
            <person name="Loukou G."/>
            <person name="Nguetta S.P."/>
            <person name="Lathro S."/>
            <person name="Cablanmian A."/>
            <person name="Kouassi A.K."/>
            <person name="Vergnaud G."/>
            <person name="Pourcel C."/>
        </authorList>
    </citation>
    <scope>NUCLEOTIDE SEQUENCE [LARGE SCALE GENOMIC DNA]</scope>
    <source>
        <strain evidence="2">Ab18</strain>
    </source>
</reference>
<feature type="domain" description="Amino acid:DNA transferase" evidence="1">
    <location>
        <begin position="25"/>
        <end position="255"/>
    </location>
</feature>